<dbReference type="Gene3D" id="2.40.240.10">
    <property type="entry name" value="Ribosomal Protein L25, Chain P"/>
    <property type="match status" value="1"/>
</dbReference>
<dbReference type="Pfam" id="PF14693">
    <property type="entry name" value="Ribosomal_TL5_C"/>
    <property type="match status" value="1"/>
</dbReference>
<feature type="region of interest" description="Disordered" evidence="6">
    <location>
        <begin position="184"/>
        <end position="209"/>
    </location>
</feature>
<evidence type="ECO:0000256" key="5">
    <source>
        <dbReference type="HAMAP-Rule" id="MF_01334"/>
    </source>
</evidence>
<dbReference type="EMBL" id="JAFBFI010000027">
    <property type="protein sequence ID" value="MBM7694561.1"/>
    <property type="molecule type" value="Genomic_DNA"/>
</dbReference>
<dbReference type="GO" id="GO:0005840">
    <property type="term" value="C:ribosome"/>
    <property type="evidence" value="ECO:0007669"/>
    <property type="project" value="UniProtKB-KW"/>
</dbReference>
<name>A0ABS2QN26_9BACI</name>
<dbReference type="InterPro" id="IPR037121">
    <property type="entry name" value="Ribosomal_bL25_C"/>
</dbReference>
<organism evidence="9 10">
    <name type="scientific">Peribacillus deserti</name>
    <dbReference type="NCBI Taxonomy" id="673318"/>
    <lineage>
        <taxon>Bacteria</taxon>
        <taxon>Bacillati</taxon>
        <taxon>Bacillota</taxon>
        <taxon>Bacilli</taxon>
        <taxon>Bacillales</taxon>
        <taxon>Bacillaceae</taxon>
        <taxon>Peribacillus</taxon>
    </lineage>
</organism>
<gene>
    <name evidence="5" type="primary">rplY</name>
    <name evidence="5" type="synonym">ctc</name>
    <name evidence="9" type="ORF">JOC77_004024</name>
</gene>
<evidence type="ECO:0000256" key="4">
    <source>
        <dbReference type="ARBA" id="ARBA00023274"/>
    </source>
</evidence>
<dbReference type="Pfam" id="PF01386">
    <property type="entry name" value="Ribosomal_L25p"/>
    <property type="match status" value="1"/>
</dbReference>
<dbReference type="InterPro" id="IPR020057">
    <property type="entry name" value="Ribosomal_bL25_b-dom"/>
</dbReference>
<comment type="function">
    <text evidence="5">This is one of the proteins that binds to the 5S RNA in the ribosome where it forms part of the central protuberance.</text>
</comment>
<dbReference type="InterPro" id="IPR020056">
    <property type="entry name" value="Rbsml_bL25/Gln-tRNA_synth_N"/>
</dbReference>
<keyword evidence="2 5" id="KW-0694">RNA-binding</keyword>
<evidence type="ECO:0000256" key="6">
    <source>
        <dbReference type="SAM" id="MobiDB-lite"/>
    </source>
</evidence>
<dbReference type="InterPro" id="IPR029751">
    <property type="entry name" value="Ribosomal_L25_dom"/>
</dbReference>
<proteinExistence type="inferred from homology"/>
<evidence type="ECO:0000256" key="1">
    <source>
        <dbReference type="ARBA" id="ARBA00022730"/>
    </source>
</evidence>
<dbReference type="InterPro" id="IPR011035">
    <property type="entry name" value="Ribosomal_bL25/Gln-tRNA_synth"/>
</dbReference>
<dbReference type="HAMAP" id="MF_01334">
    <property type="entry name" value="Ribosomal_bL25_CTC"/>
    <property type="match status" value="1"/>
</dbReference>
<keyword evidence="10" id="KW-1185">Reference proteome</keyword>
<evidence type="ECO:0000259" key="8">
    <source>
        <dbReference type="Pfam" id="PF14693"/>
    </source>
</evidence>
<protein>
    <recommendedName>
        <fullName evidence="5">Large ribosomal subunit protein bL25</fullName>
    </recommendedName>
    <alternativeName>
        <fullName evidence="5">General stress protein CTC</fullName>
    </alternativeName>
</protein>
<evidence type="ECO:0000259" key="7">
    <source>
        <dbReference type="Pfam" id="PF01386"/>
    </source>
</evidence>
<comment type="similarity">
    <text evidence="5">Belongs to the bacterial ribosomal protein bL25 family. CTC subfamily.</text>
</comment>
<evidence type="ECO:0000256" key="2">
    <source>
        <dbReference type="ARBA" id="ARBA00022884"/>
    </source>
</evidence>
<dbReference type="RefSeq" id="WP_204547404.1">
    <property type="nucleotide sequence ID" value="NZ_JAFBFI010000027.1"/>
</dbReference>
<dbReference type="CDD" id="cd00495">
    <property type="entry name" value="Ribosomal_L25_TL5_CTC"/>
    <property type="match status" value="1"/>
</dbReference>
<feature type="domain" description="Large ribosomal subunit protein bL25 L25" evidence="7">
    <location>
        <begin position="5"/>
        <end position="91"/>
    </location>
</feature>
<keyword evidence="4 5" id="KW-0687">Ribonucleoprotein</keyword>
<dbReference type="InterPro" id="IPR001021">
    <property type="entry name" value="Ribosomal_bL25_long"/>
</dbReference>
<feature type="domain" description="Large ribosomal subunit protein bL25 beta" evidence="8">
    <location>
        <begin position="100"/>
        <end position="183"/>
    </location>
</feature>
<reference evidence="9 10" key="1">
    <citation type="submission" date="2021-01" db="EMBL/GenBank/DDBJ databases">
        <title>Genomic Encyclopedia of Type Strains, Phase IV (KMG-IV): sequencing the most valuable type-strain genomes for metagenomic binning, comparative biology and taxonomic classification.</title>
        <authorList>
            <person name="Goeker M."/>
        </authorList>
    </citation>
    <scope>NUCLEOTIDE SEQUENCE [LARGE SCALE GENOMIC DNA]</scope>
    <source>
        <strain evidence="9 10">DSM 105482</strain>
    </source>
</reference>
<evidence type="ECO:0000313" key="9">
    <source>
        <dbReference type="EMBL" id="MBM7694561.1"/>
    </source>
</evidence>
<comment type="subunit">
    <text evidence="5">Part of the 50S ribosomal subunit; part of the 5S rRNA/L5/L18/L25 subcomplex. Contacts the 5S rRNA. Binds to the 5S rRNA independently of L5 and L18.</text>
</comment>
<keyword evidence="3 5" id="KW-0689">Ribosomal protein</keyword>
<accession>A0ABS2QN26</accession>
<dbReference type="NCBIfam" id="TIGR00731">
    <property type="entry name" value="bL25_bact_ctc"/>
    <property type="match status" value="1"/>
</dbReference>
<dbReference type="Gene3D" id="2.170.120.20">
    <property type="entry name" value="Ribosomal protein L25, beta domain"/>
    <property type="match status" value="1"/>
</dbReference>
<evidence type="ECO:0000313" key="10">
    <source>
        <dbReference type="Proteomes" id="UP000823486"/>
    </source>
</evidence>
<keyword evidence="1 5" id="KW-0699">rRNA-binding</keyword>
<dbReference type="Proteomes" id="UP000823486">
    <property type="component" value="Unassembled WGS sequence"/>
</dbReference>
<dbReference type="NCBIfam" id="NF004133">
    <property type="entry name" value="PRK05618.2-4"/>
    <property type="match status" value="1"/>
</dbReference>
<dbReference type="PANTHER" id="PTHR33284">
    <property type="entry name" value="RIBOSOMAL PROTEIN L25/GLN-TRNA SYNTHETASE, ANTI-CODON-BINDING DOMAIN-CONTAINING PROTEIN"/>
    <property type="match status" value="1"/>
</dbReference>
<dbReference type="PANTHER" id="PTHR33284:SF1">
    <property type="entry name" value="RIBOSOMAL PROTEIN L25_GLN-TRNA SYNTHETASE, ANTI-CODON-BINDING DOMAIN-CONTAINING PROTEIN"/>
    <property type="match status" value="1"/>
</dbReference>
<dbReference type="InterPro" id="IPR020930">
    <property type="entry name" value="Ribosomal_uL5_bac-type"/>
</dbReference>
<dbReference type="SUPFAM" id="SSF50715">
    <property type="entry name" value="Ribosomal protein L25-like"/>
    <property type="match status" value="1"/>
</dbReference>
<sequence>MSSTLTAKERKQHRNSFLTGLRSEGYIPAVVYGRKKESKSIVVNNGDLMKTIKEVGRNGIISLDVDGNTQEVMLTDYQFDPIKNEVLHADFLYIDMSADISAQVRVSLTGTPQGVKDGGVLQQSLHDLAITAKPDEIPEAIEADVTNLQVNETLYVSDIKKNYSTITINHDDEEVLASILAPRQEEEISTGEQQGGGIPVNEEGRETEA</sequence>
<comment type="caution">
    <text evidence="9">The sequence shown here is derived from an EMBL/GenBank/DDBJ whole genome shotgun (WGS) entry which is preliminary data.</text>
</comment>
<evidence type="ECO:0000256" key="3">
    <source>
        <dbReference type="ARBA" id="ARBA00022980"/>
    </source>
</evidence>